<evidence type="ECO:0000313" key="7">
    <source>
        <dbReference type="EMBL" id="NOL50852.1"/>
    </source>
</evidence>
<dbReference type="GO" id="GO:0017004">
    <property type="term" value="P:cytochrome complex assembly"/>
    <property type="evidence" value="ECO:0007669"/>
    <property type="project" value="UniProtKB-KW"/>
</dbReference>
<comment type="subcellular location">
    <subcellularLocation>
        <location evidence="1">Cell envelope</location>
    </subcellularLocation>
</comment>
<dbReference type="InterPro" id="IPR013740">
    <property type="entry name" value="Redoxin"/>
</dbReference>
<evidence type="ECO:0000256" key="3">
    <source>
        <dbReference type="ARBA" id="ARBA00023157"/>
    </source>
</evidence>
<dbReference type="CDD" id="cd02966">
    <property type="entry name" value="TlpA_like_family"/>
    <property type="match status" value="1"/>
</dbReference>
<evidence type="ECO:0000256" key="4">
    <source>
        <dbReference type="ARBA" id="ARBA00023284"/>
    </source>
</evidence>
<sequence>MKFAIVSKFLLSLFLVGSASLVVAQTDAPRPWVSQPEISKSALETFWAIEAKSLPEDNPQLKRLADFKGKPVLVNFWATWCAPCVREMPLLDSFAKENPHLPVVGLALDSLKNMQKFESKVQVSYPLLQLDAHHLKLVKQLGNTKGGLPFSILFGADGQVKAIYLGELHKEQLQELLSLL</sequence>
<dbReference type="PROSITE" id="PS51352">
    <property type="entry name" value="THIOREDOXIN_2"/>
    <property type="match status" value="1"/>
</dbReference>
<keyword evidence="4" id="KW-0676">Redox-active center</keyword>
<dbReference type="Proteomes" id="UP000537862">
    <property type="component" value="Unassembled WGS sequence"/>
</dbReference>
<dbReference type="InterPro" id="IPR017937">
    <property type="entry name" value="Thioredoxin_CS"/>
</dbReference>
<dbReference type="InterPro" id="IPR036249">
    <property type="entry name" value="Thioredoxin-like_sf"/>
</dbReference>
<organism evidence="7 8">
    <name type="scientific">Pelistega suis</name>
    <dbReference type="NCBI Taxonomy" id="1631957"/>
    <lineage>
        <taxon>Bacteria</taxon>
        <taxon>Pseudomonadati</taxon>
        <taxon>Pseudomonadota</taxon>
        <taxon>Betaproteobacteria</taxon>
        <taxon>Burkholderiales</taxon>
        <taxon>Alcaligenaceae</taxon>
        <taxon>Pelistega</taxon>
    </lineage>
</organism>
<feature type="domain" description="Thioredoxin" evidence="6">
    <location>
        <begin position="40"/>
        <end position="180"/>
    </location>
</feature>
<keyword evidence="5" id="KW-0732">Signal</keyword>
<proteinExistence type="predicted"/>
<reference evidence="7 8" key="1">
    <citation type="submission" date="2020-05" db="EMBL/GenBank/DDBJ databases">
        <authorList>
            <person name="Niu N."/>
        </authorList>
    </citation>
    <scope>NUCLEOTIDE SEQUENCE [LARGE SCALE GENOMIC DNA]</scope>
    <source>
        <strain evidence="7 8">3340-03</strain>
    </source>
</reference>
<dbReference type="Pfam" id="PF08534">
    <property type="entry name" value="Redoxin"/>
    <property type="match status" value="1"/>
</dbReference>
<evidence type="ECO:0000256" key="5">
    <source>
        <dbReference type="SAM" id="SignalP"/>
    </source>
</evidence>
<keyword evidence="3" id="KW-1015">Disulfide bond</keyword>
<accession>A0A849P4X1</accession>
<dbReference type="SUPFAM" id="SSF52833">
    <property type="entry name" value="Thioredoxin-like"/>
    <property type="match status" value="1"/>
</dbReference>
<dbReference type="Gene3D" id="3.40.30.10">
    <property type="entry name" value="Glutaredoxin"/>
    <property type="match status" value="1"/>
</dbReference>
<dbReference type="RefSeq" id="WP_171679536.1">
    <property type="nucleotide sequence ID" value="NZ_JABGBN010000001.1"/>
</dbReference>
<dbReference type="PANTHER" id="PTHR42852:SF6">
    <property type="entry name" value="THIOL:DISULFIDE INTERCHANGE PROTEIN DSBE"/>
    <property type="match status" value="1"/>
</dbReference>
<evidence type="ECO:0000313" key="8">
    <source>
        <dbReference type="Proteomes" id="UP000537862"/>
    </source>
</evidence>
<keyword evidence="2" id="KW-0201">Cytochrome c-type biogenesis</keyword>
<dbReference type="InterPro" id="IPR013766">
    <property type="entry name" value="Thioredoxin_domain"/>
</dbReference>
<name>A0A849P4X1_9BURK</name>
<dbReference type="GO" id="GO:0030313">
    <property type="term" value="C:cell envelope"/>
    <property type="evidence" value="ECO:0007669"/>
    <property type="project" value="UniProtKB-SubCell"/>
</dbReference>
<gene>
    <name evidence="7" type="ORF">HKX39_01490</name>
</gene>
<evidence type="ECO:0000256" key="1">
    <source>
        <dbReference type="ARBA" id="ARBA00004196"/>
    </source>
</evidence>
<feature type="chain" id="PRO_5032998262" evidence="5">
    <location>
        <begin position="25"/>
        <end position="180"/>
    </location>
</feature>
<dbReference type="AlphaFoldDB" id="A0A849P4X1"/>
<feature type="signal peptide" evidence="5">
    <location>
        <begin position="1"/>
        <end position="24"/>
    </location>
</feature>
<protein>
    <submittedName>
        <fullName evidence="7">TlpA family protein disulfide reductase</fullName>
    </submittedName>
</protein>
<dbReference type="PANTHER" id="PTHR42852">
    <property type="entry name" value="THIOL:DISULFIDE INTERCHANGE PROTEIN DSBE"/>
    <property type="match status" value="1"/>
</dbReference>
<evidence type="ECO:0000256" key="2">
    <source>
        <dbReference type="ARBA" id="ARBA00022748"/>
    </source>
</evidence>
<dbReference type="PROSITE" id="PS00194">
    <property type="entry name" value="THIOREDOXIN_1"/>
    <property type="match status" value="1"/>
</dbReference>
<dbReference type="InterPro" id="IPR050553">
    <property type="entry name" value="Thioredoxin_ResA/DsbE_sf"/>
</dbReference>
<dbReference type="GO" id="GO:0015036">
    <property type="term" value="F:disulfide oxidoreductase activity"/>
    <property type="evidence" value="ECO:0007669"/>
    <property type="project" value="UniProtKB-ARBA"/>
</dbReference>
<keyword evidence="8" id="KW-1185">Reference proteome</keyword>
<dbReference type="EMBL" id="JABGBN010000001">
    <property type="protein sequence ID" value="NOL50852.1"/>
    <property type="molecule type" value="Genomic_DNA"/>
</dbReference>
<evidence type="ECO:0000259" key="6">
    <source>
        <dbReference type="PROSITE" id="PS51352"/>
    </source>
</evidence>
<comment type="caution">
    <text evidence="7">The sequence shown here is derived from an EMBL/GenBank/DDBJ whole genome shotgun (WGS) entry which is preliminary data.</text>
</comment>